<keyword evidence="1" id="KW-1133">Transmembrane helix</keyword>
<feature type="signal peptide" evidence="2">
    <location>
        <begin position="1"/>
        <end position="18"/>
    </location>
</feature>
<feature type="transmembrane region" description="Helical" evidence="1">
    <location>
        <begin position="358"/>
        <end position="379"/>
    </location>
</feature>
<evidence type="ECO:0000256" key="1">
    <source>
        <dbReference type="SAM" id="Phobius"/>
    </source>
</evidence>
<dbReference type="EMBL" id="HBHI01011678">
    <property type="protein sequence ID" value="CAD9667533.1"/>
    <property type="molecule type" value="Transcribed_RNA"/>
</dbReference>
<accession>A0A7S2W4T5</accession>
<keyword evidence="2" id="KW-0732">Signal</keyword>
<feature type="chain" id="PRO_5031470957" evidence="2">
    <location>
        <begin position="19"/>
        <end position="393"/>
    </location>
</feature>
<protein>
    <submittedName>
        <fullName evidence="3">Uncharacterized protein</fullName>
    </submittedName>
</protein>
<sequence length="393" mass="44018">MKFSLALISTAFMGVASAVSPVAMEKGASIKADSKMGMNLLSKARKLEEDGEVDMTWVTGYSIKFQGCHHVSQWNEEADGEEDVRVATKRLVRFRLCPTDVCSSESAAGCASGYGDYIIDMNVFLEAYIQNKQEQEEYMCEYTMNNVCDCEDGDDKGDDFNADYCEYDCYMDRGMDYCVENNPYVDDEQEQEQFELEDYMECGQWEAPDDDNRRLEEDEEVGYYLGPYCADQGGKIYLGMFNDEECTNFVDENGGKNTYADLAGESLPYSRESLIGSDCFSCMQNKDVEEGDDNNDEEAEDEIKEICEQVYQQSGKCETRLSSSTGADINEGGCNYIEGIKIVRRNGTVISGGSKNKVASAFIGIFAVSFVLLGAYVYYLKTKLDRAKINLSD</sequence>
<organism evidence="3">
    <name type="scientific">Eucampia antarctica</name>
    <dbReference type="NCBI Taxonomy" id="49252"/>
    <lineage>
        <taxon>Eukaryota</taxon>
        <taxon>Sar</taxon>
        <taxon>Stramenopiles</taxon>
        <taxon>Ochrophyta</taxon>
        <taxon>Bacillariophyta</taxon>
        <taxon>Mediophyceae</taxon>
        <taxon>Biddulphiophycidae</taxon>
        <taxon>Hemiaulales</taxon>
        <taxon>Hemiaulaceae</taxon>
        <taxon>Eucampia</taxon>
    </lineage>
</organism>
<keyword evidence="1" id="KW-0812">Transmembrane</keyword>
<evidence type="ECO:0000313" key="3">
    <source>
        <dbReference type="EMBL" id="CAD9667533.1"/>
    </source>
</evidence>
<proteinExistence type="predicted"/>
<keyword evidence="1" id="KW-0472">Membrane</keyword>
<dbReference type="AlphaFoldDB" id="A0A7S2W4T5"/>
<evidence type="ECO:0000256" key="2">
    <source>
        <dbReference type="SAM" id="SignalP"/>
    </source>
</evidence>
<reference evidence="3" key="1">
    <citation type="submission" date="2021-01" db="EMBL/GenBank/DDBJ databases">
        <authorList>
            <person name="Corre E."/>
            <person name="Pelletier E."/>
            <person name="Niang G."/>
            <person name="Scheremetjew M."/>
            <person name="Finn R."/>
            <person name="Kale V."/>
            <person name="Holt S."/>
            <person name="Cochrane G."/>
            <person name="Meng A."/>
            <person name="Brown T."/>
            <person name="Cohen L."/>
        </authorList>
    </citation>
    <scope>NUCLEOTIDE SEQUENCE</scope>
    <source>
        <strain evidence="3">CCMP1452</strain>
    </source>
</reference>
<gene>
    <name evidence="3" type="ORF">EANT1437_LOCUS5997</name>
</gene>
<name>A0A7S2W4T5_9STRA</name>